<sequence length="275" mass="29976">MFSLSKKKEAGFSDSDSESVEITETPSFQRNDILVCATYGKVYAVHKRNGSRLWRAEFGAAGGVVSLFITDYDRVIAAGNGKTTCLDLYTGHQLWINKMKGCGYEEVGTISTPSRILDPHQGSQRNSDQDDALPEYQEETRSNSGKPVIVACTNGKCMGLDADTGEELWRFKCPKGGYKIPTALVDPSTEYHRQHNVYVGCGKMIYCLDAQGGDLKWSTKISNAKMGQGYMTLATPWSSRLAAEAYTAFNQFPSAQQESLARQQRSAAAGSSGGG</sequence>
<gene>
    <name evidence="3" type="ORF">O0I10_004095</name>
</gene>
<dbReference type="Proteomes" id="UP001234581">
    <property type="component" value="Unassembled WGS sequence"/>
</dbReference>
<dbReference type="SMART" id="SM00564">
    <property type="entry name" value="PQQ"/>
    <property type="match status" value="3"/>
</dbReference>
<dbReference type="InterPro" id="IPR015943">
    <property type="entry name" value="WD40/YVTN_repeat-like_dom_sf"/>
</dbReference>
<dbReference type="PANTHER" id="PTHR34512">
    <property type="entry name" value="CELL SURFACE PROTEIN"/>
    <property type="match status" value="1"/>
</dbReference>
<evidence type="ECO:0000313" key="4">
    <source>
        <dbReference type="Proteomes" id="UP001234581"/>
    </source>
</evidence>
<dbReference type="EMBL" id="JARTCD010000014">
    <property type="protein sequence ID" value="KAJ8660235.1"/>
    <property type="molecule type" value="Genomic_DNA"/>
</dbReference>
<keyword evidence="4" id="KW-1185">Reference proteome</keyword>
<dbReference type="GeneID" id="83211508"/>
<name>A0AAD7V7E8_9FUNG</name>
<dbReference type="Pfam" id="PF13360">
    <property type="entry name" value="PQQ_2"/>
    <property type="match status" value="1"/>
</dbReference>
<comment type="caution">
    <text evidence="3">The sequence shown here is derived from an EMBL/GenBank/DDBJ whole genome shotgun (WGS) entry which is preliminary data.</text>
</comment>
<proteinExistence type="predicted"/>
<feature type="domain" description="Pyrrolo-quinoline quinone repeat" evidence="2">
    <location>
        <begin position="40"/>
        <end position="225"/>
    </location>
</feature>
<reference evidence="3 4" key="1">
    <citation type="submission" date="2023-03" db="EMBL/GenBank/DDBJ databases">
        <title>Genome sequence of Lichtheimia ornata CBS 291.66.</title>
        <authorList>
            <person name="Mohabir J.T."/>
            <person name="Shea T.P."/>
            <person name="Kurbessoian T."/>
            <person name="Berby B."/>
            <person name="Fontaine J."/>
            <person name="Livny J."/>
            <person name="Gnirke A."/>
            <person name="Stajich J.E."/>
            <person name="Cuomo C.A."/>
        </authorList>
    </citation>
    <scope>NUCLEOTIDE SEQUENCE [LARGE SCALE GENOMIC DNA]</scope>
    <source>
        <strain evidence="3">CBS 291.66</strain>
    </source>
</reference>
<dbReference type="RefSeq" id="XP_058345148.1">
    <property type="nucleotide sequence ID" value="XM_058484160.1"/>
</dbReference>
<evidence type="ECO:0000259" key="2">
    <source>
        <dbReference type="Pfam" id="PF13360"/>
    </source>
</evidence>
<dbReference type="PANTHER" id="PTHR34512:SF30">
    <property type="entry name" value="OUTER MEMBRANE PROTEIN ASSEMBLY FACTOR BAMB"/>
    <property type="match status" value="1"/>
</dbReference>
<dbReference type="Gene3D" id="2.130.10.10">
    <property type="entry name" value="YVTN repeat-like/Quinoprotein amine dehydrogenase"/>
    <property type="match status" value="2"/>
</dbReference>
<evidence type="ECO:0000256" key="1">
    <source>
        <dbReference type="SAM" id="MobiDB-lite"/>
    </source>
</evidence>
<dbReference type="AlphaFoldDB" id="A0AAD7V7E8"/>
<dbReference type="InterPro" id="IPR002372">
    <property type="entry name" value="PQQ_rpt_dom"/>
</dbReference>
<evidence type="ECO:0000313" key="3">
    <source>
        <dbReference type="EMBL" id="KAJ8660235.1"/>
    </source>
</evidence>
<dbReference type="SUPFAM" id="SSF50998">
    <property type="entry name" value="Quinoprotein alcohol dehydrogenase-like"/>
    <property type="match status" value="1"/>
</dbReference>
<feature type="region of interest" description="Disordered" evidence="1">
    <location>
        <begin position="113"/>
        <end position="144"/>
    </location>
</feature>
<protein>
    <recommendedName>
        <fullName evidence="2">Pyrrolo-quinoline quinone repeat domain-containing protein</fullName>
    </recommendedName>
</protein>
<dbReference type="InterPro" id="IPR011047">
    <property type="entry name" value="Quinoprotein_ADH-like_sf"/>
</dbReference>
<dbReference type="InterPro" id="IPR018391">
    <property type="entry name" value="PQQ_b-propeller_rpt"/>
</dbReference>
<accession>A0AAD7V7E8</accession>
<organism evidence="3 4">
    <name type="scientific">Lichtheimia ornata</name>
    <dbReference type="NCBI Taxonomy" id="688661"/>
    <lineage>
        <taxon>Eukaryota</taxon>
        <taxon>Fungi</taxon>
        <taxon>Fungi incertae sedis</taxon>
        <taxon>Mucoromycota</taxon>
        <taxon>Mucoromycotina</taxon>
        <taxon>Mucoromycetes</taxon>
        <taxon>Mucorales</taxon>
        <taxon>Lichtheimiaceae</taxon>
        <taxon>Lichtheimia</taxon>
    </lineage>
</organism>